<dbReference type="AlphaFoldDB" id="A0A256L901"/>
<keyword evidence="4" id="KW-1185">Reference proteome</keyword>
<dbReference type="EMBL" id="NGNX01000063">
    <property type="protein sequence ID" value="OYR89878.1"/>
    <property type="molecule type" value="Genomic_DNA"/>
</dbReference>
<dbReference type="Proteomes" id="UP000216316">
    <property type="component" value="Unassembled WGS sequence"/>
</dbReference>
<reference evidence="2 3" key="1">
    <citation type="submission" date="2017-04" db="EMBL/GenBank/DDBJ databases">
        <authorList>
            <person name="Afonso C.L."/>
            <person name="Miller P.J."/>
            <person name="Scott M.A."/>
            <person name="Spackman E."/>
            <person name="Goraichik I."/>
            <person name="Dimitrov K.M."/>
            <person name="Suarez D.L."/>
            <person name="Swayne D.E."/>
        </authorList>
    </citation>
    <scope>NUCLEOTIDE SEQUENCE [LARGE SCALE GENOMIC DNA]</scope>
    <source>
        <strain evidence="2 3">609q</strain>
    </source>
</reference>
<dbReference type="RefSeq" id="WP_094496303.1">
    <property type="nucleotide sequence ID" value="NZ_NGNV01000063.1"/>
</dbReference>
<evidence type="ECO:0000313" key="3">
    <source>
        <dbReference type="Proteomes" id="UP000215828"/>
    </source>
</evidence>
<comment type="caution">
    <text evidence="2">The sequence shown here is derived from an EMBL/GenBank/DDBJ whole genome shotgun (WGS) entry which is preliminary data.</text>
</comment>
<accession>A0A256L901</accession>
<reference evidence="1" key="2">
    <citation type="submission" date="2017-05" db="EMBL/GenBank/DDBJ databases">
        <authorList>
            <person name="Lin X.B."/>
            <person name="Stothard P."/>
            <person name="Tasseva G."/>
            <person name="Walter J."/>
        </authorList>
    </citation>
    <scope>NUCLEOTIDE SEQUENCE</scope>
    <source>
        <strain evidence="1">609u</strain>
    </source>
</reference>
<sequence>MKKFDENYIDELIKAGGVVLQNVHGQTVAVGMDSEYPDTASFLADYIEEFGINDLVKKSRYTTLKAMIDDTVINAWCNYQAIATMLFRMFDGLSADEYAKKLEEKQWHLGDIVEDDEGHKAMIIQDDNYLYKLLNVNIEDKKAFKTFEYFVISDKLNDLQRYHPEWHKVVED</sequence>
<reference evidence="3 4" key="3">
    <citation type="submission" date="2017-09" db="EMBL/GenBank/DDBJ databases">
        <title>Tripartite evolution among Lactobacillus johnsonii, Lactobacillus taiwanensis, Lactobacillus reuteri and their rodent host.</title>
        <authorList>
            <person name="Wang T."/>
            <person name="Knowles S."/>
            <person name="Cheng C."/>
        </authorList>
    </citation>
    <scope>NUCLEOTIDE SEQUENCE [LARGE SCALE GENOMIC DNA]</scope>
    <source>
        <strain evidence="2 3">609q</strain>
        <strain evidence="1 4">609u</strain>
    </source>
</reference>
<proteinExistence type="predicted"/>
<dbReference type="Proteomes" id="UP000215828">
    <property type="component" value="Unassembled WGS sequence"/>
</dbReference>
<evidence type="ECO:0000313" key="1">
    <source>
        <dbReference type="EMBL" id="OYR86885.1"/>
    </source>
</evidence>
<name>A0A256L901_9LACO</name>
<protein>
    <submittedName>
        <fullName evidence="2">Uncharacterized protein</fullName>
    </submittedName>
</protein>
<gene>
    <name evidence="1" type="ORF">CBF53_10570</name>
    <name evidence="2" type="ORF">CBF70_10920</name>
</gene>
<evidence type="ECO:0000313" key="4">
    <source>
        <dbReference type="Proteomes" id="UP000216316"/>
    </source>
</evidence>
<evidence type="ECO:0000313" key="2">
    <source>
        <dbReference type="EMBL" id="OYR89878.1"/>
    </source>
</evidence>
<organism evidence="2 3">
    <name type="scientific">Lactobacillus taiwanensis</name>
    <dbReference type="NCBI Taxonomy" id="508451"/>
    <lineage>
        <taxon>Bacteria</taxon>
        <taxon>Bacillati</taxon>
        <taxon>Bacillota</taxon>
        <taxon>Bacilli</taxon>
        <taxon>Lactobacillales</taxon>
        <taxon>Lactobacillaceae</taxon>
        <taxon>Lactobacillus</taxon>
    </lineage>
</organism>
<dbReference type="EMBL" id="NGNV01000063">
    <property type="protein sequence ID" value="OYR86885.1"/>
    <property type="molecule type" value="Genomic_DNA"/>
</dbReference>